<evidence type="ECO:0000313" key="2">
    <source>
        <dbReference type="EMBL" id="EYC00592.1"/>
    </source>
</evidence>
<name>A0A016TD40_9BILA</name>
<evidence type="ECO:0000313" key="3">
    <source>
        <dbReference type="Proteomes" id="UP000024635"/>
    </source>
</evidence>
<evidence type="ECO:0000256" key="1">
    <source>
        <dbReference type="SAM" id="Phobius"/>
    </source>
</evidence>
<keyword evidence="1" id="KW-1133">Transmembrane helix</keyword>
<feature type="transmembrane region" description="Helical" evidence="1">
    <location>
        <begin position="12"/>
        <end position="31"/>
    </location>
</feature>
<feature type="transmembrane region" description="Helical" evidence="1">
    <location>
        <begin position="43"/>
        <end position="70"/>
    </location>
</feature>
<comment type="caution">
    <text evidence="2">The sequence shown here is derived from an EMBL/GenBank/DDBJ whole genome shotgun (WGS) entry which is preliminary data.</text>
</comment>
<proteinExistence type="predicted"/>
<keyword evidence="3" id="KW-1185">Reference proteome</keyword>
<gene>
    <name evidence="2" type="primary">Acey_s0114.g429</name>
    <name evidence="2" type="ORF">Y032_0114g429</name>
</gene>
<accession>A0A016TD40</accession>
<keyword evidence="1" id="KW-0812">Transmembrane</keyword>
<sequence length="99" mass="10916">MPDDSTFSSVVPHFLFLLILAFVIDIGTSYLPDYKLLLNEESFSFSMLLQLLMMILSSMLALILLCSVALCGVASPVVQEQAASELVTILETHLLQTFC</sequence>
<keyword evidence="1" id="KW-0472">Membrane</keyword>
<dbReference type="OrthoDB" id="25039at2759"/>
<reference evidence="3" key="1">
    <citation type="journal article" date="2015" name="Nat. Genet.">
        <title>The genome and transcriptome of the zoonotic hookworm Ancylostoma ceylanicum identify infection-specific gene families.</title>
        <authorList>
            <person name="Schwarz E.M."/>
            <person name="Hu Y."/>
            <person name="Antoshechkin I."/>
            <person name="Miller M.M."/>
            <person name="Sternberg P.W."/>
            <person name="Aroian R.V."/>
        </authorList>
    </citation>
    <scope>NUCLEOTIDE SEQUENCE</scope>
    <source>
        <strain evidence="3">HY135</strain>
    </source>
</reference>
<dbReference type="Proteomes" id="UP000024635">
    <property type="component" value="Unassembled WGS sequence"/>
</dbReference>
<dbReference type="EMBL" id="JARK01001450">
    <property type="protein sequence ID" value="EYC00592.1"/>
    <property type="molecule type" value="Genomic_DNA"/>
</dbReference>
<organism evidence="2 3">
    <name type="scientific">Ancylostoma ceylanicum</name>
    <dbReference type="NCBI Taxonomy" id="53326"/>
    <lineage>
        <taxon>Eukaryota</taxon>
        <taxon>Metazoa</taxon>
        <taxon>Ecdysozoa</taxon>
        <taxon>Nematoda</taxon>
        <taxon>Chromadorea</taxon>
        <taxon>Rhabditida</taxon>
        <taxon>Rhabditina</taxon>
        <taxon>Rhabditomorpha</taxon>
        <taxon>Strongyloidea</taxon>
        <taxon>Ancylostomatidae</taxon>
        <taxon>Ancylostomatinae</taxon>
        <taxon>Ancylostoma</taxon>
    </lineage>
</organism>
<protein>
    <submittedName>
        <fullName evidence="2">Uncharacterized protein</fullName>
    </submittedName>
</protein>
<dbReference type="AlphaFoldDB" id="A0A016TD40"/>